<proteinExistence type="predicted"/>
<keyword evidence="1" id="KW-0472">Membrane</keyword>
<comment type="caution">
    <text evidence="2">The sequence shown here is derived from an EMBL/GenBank/DDBJ whole genome shotgun (WGS) entry which is preliminary data.</text>
</comment>
<feature type="transmembrane region" description="Helical" evidence="1">
    <location>
        <begin position="209"/>
        <end position="228"/>
    </location>
</feature>
<gene>
    <name evidence="2" type="ORF">AN965_17855</name>
</gene>
<reference evidence="2 3" key="1">
    <citation type="submission" date="2015-09" db="EMBL/GenBank/DDBJ databases">
        <title>Genome sequencing project for genomic taxonomy and phylogenomics of Bacillus-like bacteria.</title>
        <authorList>
            <person name="Liu B."/>
            <person name="Wang J."/>
            <person name="Zhu Y."/>
            <person name="Liu G."/>
            <person name="Chen Q."/>
            <person name="Chen Z."/>
            <person name="Lan J."/>
            <person name="Che J."/>
            <person name="Ge C."/>
            <person name="Shi H."/>
            <person name="Pan Z."/>
            <person name="Liu X."/>
        </authorList>
    </citation>
    <scope>NUCLEOTIDE SEQUENCE [LARGE SCALE GENOMIC DNA]</scope>
    <source>
        <strain evidence="2 3">DSM 19153</strain>
    </source>
</reference>
<evidence type="ECO:0000313" key="2">
    <source>
        <dbReference type="EMBL" id="KQL55718.1"/>
    </source>
</evidence>
<dbReference type="EMBL" id="LJJD01000038">
    <property type="protein sequence ID" value="KQL55718.1"/>
    <property type="molecule type" value="Genomic_DNA"/>
</dbReference>
<name>A0A9D5DL50_9BACI</name>
<feature type="transmembrane region" description="Helical" evidence="1">
    <location>
        <begin position="138"/>
        <end position="158"/>
    </location>
</feature>
<feature type="transmembrane region" description="Helical" evidence="1">
    <location>
        <begin position="268"/>
        <end position="284"/>
    </location>
</feature>
<feature type="transmembrane region" description="Helical" evidence="1">
    <location>
        <begin position="110"/>
        <end position="126"/>
    </location>
</feature>
<keyword evidence="3" id="KW-1185">Reference proteome</keyword>
<feature type="transmembrane region" description="Helical" evidence="1">
    <location>
        <begin position="240"/>
        <end position="262"/>
    </location>
</feature>
<dbReference type="SUPFAM" id="SSF50156">
    <property type="entry name" value="PDZ domain-like"/>
    <property type="match status" value="1"/>
</dbReference>
<keyword evidence="1" id="KW-0812">Transmembrane</keyword>
<evidence type="ECO:0008006" key="4">
    <source>
        <dbReference type="Google" id="ProtNLM"/>
    </source>
</evidence>
<dbReference type="InterPro" id="IPR036034">
    <property type="entry name" value="PDZ_sf"/>
</dbReference>
<dbReference type="AlphaFoldDB" id="A0A9D5DL50"/>
<dbReference type="Gene3D" id="2.30.42.10">
    <property type="match status" value="1"/>
</dbReference>
<protein>
    <recommendedName>
        <fullName evidence="4">PDZ domain-containing protein</fullName>
    </recommendedName>
</protein>
<accession>A0A9D5DL50</accession>
<feature type="transmembrane region" description="Helical" evidence="1">
    <location>
        <begin position="12"/>
        <end position="37"/>
    </location>
</feature>
<dbReference type="Proteomes" id="UP000051061">
    <property type="component" value="Unassembled WGS sequence"/>
</dbReference>
<evidence type="ECO:0000313" key="3">
    <source>
        <dbReference type="Proteomes" id="UP000051061"/>
    </source>
</evidence>
<feature type="transmembrane region" description="Helical" evidence="1">
    <location>
        <begin position="57"/>
        <end position="80"/>
    </location>
</feature>
<keyword evidence="1" id="KW-1133">Transmembrane helix</keyword>
<feature type="transmembrane region" description="Helical" evidence="1">
    <location>
        <begin position="184"/>
        <end position="203"/>
    </location>
</feature>
<organism evidence="2 3">
    <name type="scientific">Alkalicoccobacillus plakortidis</name>
    <dbReference type="NCBI Taxonomy" id="444060"/>
    <lineage>
        <taxon>Bacteria</taxon>
        <taxon>Bacillati</taxon>
        <taxon>Bacillota</taxon>
        <taxon>Bacilli</taxon>
        <taxon>Bacillales</taxon>
        <taxon>Bacillaceae</taxon>
        <taxon>Alkalicoccobacillus</taxon>
    </lineage>
</organism>
<feature type="transmembrane region" description="Helical" evidence="1">
    <location>
        <begin position="86"/>
        <end position="103"/>
    </location>
</feature>
<evidence type="ECO:0000256" key="1">
    <source>
        <dbReference type="SAM" id="Phobius"/>
    </source>
</evidence>
<sequence length="395" mass="45035">MLEDKFMVETILTAFASFFLNPIVCIGFITLFIIAHWRVKQERSSFHTRVYARRADFLLSTIPSIVTGVLVSIVTIAAGVVLPTDILVAITLATLLLLLTGQMHWLTPTYVFFLVALYLVVFPQFIEFTFLEIGEQPYLYAAIMFSVAVLLFSQGILVKKDGRKLISPQLKKGKRGRFIGVHKINRLWIVPVVFFIPESAFILPWPWPTFSIGSESIQPILFPILLGFKQQSHNHLETRFYHYTRVYLLLAGIAAVSTMILLYFPNEWLFVSILGFIALLHAISQMTIRNKEKKDTVFFTEEEESCRVVGVLPNSPADKMKILLGEQISKVNGQTVHDEMTLYQALQKNPVYCKIEVKDKNGEKRFVQGPLYSGEHYQLGVLLVRKQEKLSNSII</sequence>